<keyword evidence="4" id="KW-0963">Cytoplasm</keyword>
<dbReference type="GO" id="GO:0043130">
    <property type="term" value="F:ubiquitin binding"/>
    <property type="evidence" value="ECO:0007669"/>
    <property type="project" value="TreeGrafter"/>
</dbReference>
<dbReference type="Gene3D" id="2.130.10.10">
    <property type="entry name" value="YVTN repeat-like/Quinoprotein amine dehydrogenase"/>
    <property type="match status" value="1"/>
</dbReference>
<dbReference type="InterPro" id="IPR001680">
    <property type="entry name" value="WD40_rpt"/>
</dbReference>
<dbReference type="PROSITE" id="PS51394">
    <property type="entry name" value="PFU"/>
    <property type="match status" value="1"/>
</dbReference>
<dbReference type="SUPFAM" id="SSF50978">
    <property type="entry name" value="WD40 repeat-like"/>
    <property type="match status" value="1"/>
</dbReference>
<evidence type="ECO:0000259" key="10">
    <source>
        <dbReference type="PROSITE" id="PS51394"/>
    </source>
</evidence>
<feature type="region of interest" description="Disordered" evidence="9">
    <location>
        <begin position="472"/>
        <end position="517"/>
    </location>
</feature>
<dbReference type="OrthoDB" id="10265988at2759"/>
<feature type="repeat" description="WD" evidence="8">
    <location>
        <begin position="220"/>
        <end position="252"/>
    </location>
</feature>
<dbReference type="PROSITE" id="PS51396">
    <property type="entry name" value="PUL"/>
    <property type="match status" value="1"/>
</dbReference>
<dbReference type="InterPro" id="IPR038122">
    <property type="entry name" value="PFU_sf"/>
</dbReference>
<name>A0A7M5XK54_9CNID</name>
<evidence type="ECO:0000256" key="6">
    <source>
        <dbReference type="ARBA" id="ARBA00022737"/>
    </source>
</evidence>
<dbReference type="PANTHER" id="PTHR19849">
    <property type="entry name" value="PHOSPHOLIPASE A-2-ACTIVATING PROTEIN"/>
    <property type="match status" value="1"/>
</dbReference>
<evidence type="ECO:0008006" key="14">
    <source>
        <dbReference type="Google" id="ProtNLM"/>
    </source>
</evidence>
<evidence type="ECO:0000256" key="3">
    <source>
        <dbReference type="ARBA" id="ARBA00008495"/>
    </source>
</evidence>
<protein>
    <recommendedName>
        <fullName evidence="14">Phospholipase A-2-activating protein</fullName>
    </recommendedName>
</protein>
<feature type="compositionally biased region" description="Low complexity" evidence="9">
    <location>
        <begin position="476"/>
        <end position="487"/>
    </location>
</feature>
<evidence type="ECO:0000256" key="7">
    <source>
        <dbReference type="ARBA" id="ARBA00023242"/>
    </source>
</evidence>
<proteinExistence type="inferred from homology"/>
<dbReference type="GO" id="GO:0005737">
    <property type="term" value="C:cytoplasm"/>
    <property type="evidence" value="ECO:0007669"/>
    <property type="project" value="UniProtKB-SubCell"/>
</dbReference>
<evidence type="ECO:0000256" key="1">
    <source>
        <dbReference type="ARBA" id="ARBA00004123"/>
    </source>
</evidence>
<evidence type="ECO:0000256" key="5">
    <source>
        <dbReference type="ARBA" id="ARBA00022574"/>
    </source>
</evidence>
<dbReference type="CDD" id="cd00200">
    <property type="entry name" value="WD40"/>
    <property type="match status" value="1"/>
</dbReference>
<dbReference type="InterPro" id="IPR011989">
    <property type="entry name" value="ARM-like"/>
</dbReference>
<dbReference type="Pfam" id="PF09070">
    <property type="entry name" value="PFU"/>
    <property type="match status" value="1"/>
</dbReference>
<dbReference type="Pfam" id="PF08324">
    <property type="entry name" value="PUL"/>
    <property type="match status" value="1"/>
</dbReference>
<accession>A0A7M5XK54</accession>
<dbReference type="InterPro" id="IPR015155">
    <property type="entry name" value="PFU"/>
</dbReference>
<sequence>MAYKLRTTLVGHEADVRGVTASAYPIDGIISVSRDQSCRIWAPSGKDFIQELILYGHSRYVSSVCIMQPSEKHPHGLVITGGHDNLILVYDFESAEPIFTLTGHGATVCSLDAGNYGTILSGSWDKTAKVWINGKEVMNLKGHDAAVWTVKMLPDKGLMLSGSADKMIKLWKAGKCEKTFIGHTDCVRCLAILNPNEFLSAANDCTIRKWNINGDCTFIYEGHSNYVYSIALIPGTDRFISSGEDRCVKVWKDENCEQTIAMPSQSVWCVGALANGDIIAGSSDGFCRVFTESEERVADSDVLKDFENSVANQAIPAAANLDLGEIKTDKLPGPEALLQPGVKQDQTKLVKNNGVVEAHQWDARSGEWKKVGEVTGAAGKEGAQRSTGKQVYEGKEYDYVFDVDIQDGVPPLKLPFNITDDPYFAAQKFLEKNEISQGYLDEVAHFIIKNTEGVTLGQSNTQYVDPFTGGGRYVAGSSGNQSNGQSGDPFTGQGRYVPNGSQGPTSNQGAQNNKGRSYFPETNCLKFTTGKHEQIIGKLREFNSQIQENQLSDEQLQVLSDSLNNLLKGATKLRDEVYGTLSDVVKSFSQWPRDKIVPVLDSLRILMLNDVFGKKILSENHADTFINNLLTIAGGSGSASHGMLVYRILVNAFTDRYCGMVVYGKREQILECSSKLYDQPHKNLRIAITSFIVNTCIYCRKSTSSFEDSIQICTLIQRFLSMENNETESIFRLLVALGTLISGKEDLVAFTTSLDIHVLVKKIHEQATEEKVKGCAAQLLQLF</sequence>
<comment type="subcellular location">
    <subcellularLocation>
        <location evidence="2">Cytoplasm</location>
    </subcellularLocation>
    <subcellularLocation>
        <location evidence="1">Nucleus</location>
    </subcellularLocation>
</comment>
<dbReference type="GeneID" id="136803665"/>
<dbReference type="Gene3D" id="3.10.20.870">
    <property type="entry name" value="PFU (PLAA family ubiquitin binding), C-terminal domain"/>
    <property type="match status" value="1"/>
</dbReference>
<feature type="compositionally biased region" description="Polar residues" evidence="9">
    <location>
        <begin position="499"/>
        <end position="515"/>
    </location>
</feature>
<dbReference type="InterPro" id="IPR015943">
    <property type="entry name" value="WD40/YVTN_repeat-like_dom_sf"/>
</dbReference>
<feature type="repeat" description="WD" evidence="8">
    <location>
        <begin position="140"/>
        <end position="172"/>
    </location>
</feature>
<dbReference type="Gene3D" id="1.25.10.10">
    <property type="entry name" value="Leucine-rich Repeat Variant"/>
    <property type="match status" value="1"/>
</dbReference>
<dbReference type="Proteomes" id="UP000594262">
    <property type="component" value="Unplaced"/>
</dbReference>
<organism evidence="12 13">
    <name type="scientific">Clytia hemisphaerica</name>
    <dbReference type="NCBI Taxonomy" id="252671"/>
    <lineage>
        <taxon>Eukaryota</taxon>
        <taxon>Metazoa</taxon>
        <taxon>Cnidaria</taxon>
        <taxon>Hydrozoa</taxon>
        <taxon>Hydroidolina</taxon>
        <taxon>Leptothecata</taxon>
        <taxon>Obeliida</taxon>
        <taxon>Clytiidae</taxon>
        <taxon>Clytia</taxon>
    </lineage>
</organism>
<evidence type="ECO:0000313" key="13">
    <source>
        <dbReference type="Proteomes" id="UP000594262"/>
    </source>
</evidence>
<dbReference type="InterPro" id="IPR036322">
    <property type="entry name" value="WD40_repeat_dom_sf"/>
</dbReference>
<dbReference type="SMART" id="SM00320">
    <property type="entry name" value="WD40"/>
    <property type="match status" value="7"/>
</dbReference>
<keyword evidence="7" id="KW-0539">Nucleus</keyword>
<dbReference type="PROSITE" id="PS50082">
    <property type="entry name" value="WD_REPEATS_2"/>
    <property type="match status" value="2"/>
</dbReference>
<dbReference type="GO" id="GO:0010992">
    <property type="term" value="P:ubiquitin recycling"/>
    <property type="evidence" value="ECO:0007669"/>
    <property type="project" value="TreeGrafter"/>
</dbReference>
<dbReference type="EnsemblMetazoa" id="CLYHEMT024269.1">
    <property type="protein sequence ID" value="CLYHEMP024269.1"/>
    <property type="gene ID" value="CLYHEMG024269"/>
</dbReference>
<dbReference type="InterPro" id="IPR013535">
    <property type="entry name" value="PUL_dom"/>
</dbReference>
<comment type="similarity">
    <text evidence="3">Belongs to the WD repeat PLAP family.</text>
</comment>
<dbReference type="GO" id="GO:0043161">
    <property type="term" value="P:proteasome-mediated ubiquitin-dependent protein catabolic process"/>
    <property type="evidence" value="ECO:0007669"/>
    <property type="project" value="TreeGrafter"/>
</dbReference>
<dbReference type="PROSITE" id="PS50294">
    <property type="entry name" value="WD_REPEATS_REGION"/>
    <property type="match status" value="2"/>
</dbReference>
<dbReference type="RefSeq" id="XP_066916488.1">
    <property type="nucleotide sequence ID" value="XM_067060387.1"/>
</dbReference>
<evidence type="ECO:0000256" key="4">
    <source>
        <dbReference type="ARBA" id="ARBA00022490"/>
    </source>
</evidence>
<keyword evidence="6" id="KW-0677">Repeat</keyword>
<reference evidence="12" key="1">
    <citation type="submission" date="2021-01" db="UniProtKB">
        <authorList>
            <consortium name="EnsemblMetazoa"/>
        </authorList>
    </citation>
    <scope>IDENTIFICATION</scope>
</reference>
<dbReference type="Pfam" id="PF00400">
    <property type="entry name" value="WD40"/>
    <property type="match status" value="7"/>
</dbReference>
<evidence type="ECO:0000259" key="11">
    <source>
        <dbReference type="PROSITE" id="PS51396"/>
    </source>
</evidence>
<keyword evidence="13" id="KW-1185">Reference proteome</keyword>
<feature type="domain" description="PUL" evidence="11">
    <location>
        <begin position="517"/>
        <end position="782"/>
    </location>
</feature>
<dbReference type="FunFam" id="2.130.10.10:FF:000175">
    <property type="entry name" value="Phospholipase A-2-activating protein"/>
    <property type="match status" value="1"/>
</dbReference>
<dbReference type="PANTHER" id="PTHR19849:SF0">
    <property type="entry name" value="PHOSPHOLIPASE A-2-ACTIVATING PROTEIN"/>
    <property type="match status" value="1"/>
</dbReference>
<evidence type="ECO:0000256" key="9">
    <source>
        <dbReference type="SAM" id="MobiDB-lite"/>
    </source>
</evidence>
<dbReference type="AlphaFoldDB" id="A0A7M5XK54"/>
<evidence type="ECO:0000256" key="8">
    <source>
        <dbReference type="PROSITE-ProRule" id="PRU00221"/>
    </source>
</evidence>
<feature type="domain" description="PFU" evidence="10">
    <location>
        <begin position="360"/>
        <end position="461"/>
    </location>
</feature>
<evidence type="ECO:0000256" key="2">
    <source>
        <dbReference type="ARBA" id="ARBA00004496"/>
    </source>
</evidence>
<dbReference type="GO" id="GO:0005634">
    <property type="term" value="C:nucleus"/>
    <property type="evidence" value="ECO:0007669"/>
    <property type="project" value="UniProtKB-SubCell"/>
</dbReference>
<keyword evidence="5 8" id="KW-0853">WD repeat</keyword>
<evidence type="ECO:0000313" key="12">
    <source>
        <dbReference type="EnsemblMetazoa" id="CLYHEMP024269.1"/>
    </source>
</evidence>